<dbReference type="GO" id="GO:0030659">
    <property type="term" value="C:cytoplasmic vesicle membrane"/>
    <property type="evidence" value="ECO:0007669"/>
    <property type="project" value="UniProtKB-SubCell"/>
</dbReference>
<keyword evidence="6 8" id="KW-1133">Transmembrane helix</keyword>
<feature type="non-terminal residue" evidence="10">
    <location>
        <position position="1"/>
    </location>
</feature>
<keyword evidence="5 8" id="KW-0256">Endoplasmic reticulum</keyword>
<dbReference type="EMBL" id="JAQJZL010000003">
    <property type="protein sequence ID" value="KAJ6047533.1"/>
    <property type="molecule type" value="Genomic_DNA"/>
</dbReference>
<dbReference type="AlphaFoldDB" id="A0AAD6IGH9"/>
<comment type="function">
    <text evidence="1 8">Involved in the import of GDP-mannose from the cytoplasm into the Golgi lumen.</text>
</comment>
<evidence type="ECO:0000256" key="8">
    <source>
        <dbReference type="RuleBase" id="RU367097"/>
    </source>
</evidence>
<feature type="transmembrane region" description="Helical" evidence="8">
    <location>
        <begin position="186"/>
        <end position="204"/>
    </location>
</feature>
<feature type="transmembrane region" description="Helical" evidence="8">
    <location>
        <begin position="283"/>
        <end position="306"/>
    </location>
</feature>
<protein>
    <recommendedName>
        <fullName evidence="8">GDP-mannose transporter</fullName>
        <shortName evidence="8">GMT</shortName>
    </recommendedName>
</protein>
<evidence type="ECO:0000313" key="10">
    <source>
        <dbReference type="EMBL" id="KAJ6047533.1"/>
    </source>
</evidence>
<keyword evidence="8" id="KW-0762">Sugar transport</keyword>
<keyword evidence="4 8" id="KW-0812">Transmembrane</keyword>
<reference evidence="10" key="2">
    <citation type="submission" date="2023-01" db="EMBL/GenBank/DDBJ databases">
        <authorList>
            <person name="Petersen C."/>
        </authorList>
    </citation>
    <scope>NUCLEOTIDE SEQUENCE</scope>
    <source>
        <strain evidence="10">IBT 15450</strain>
    </source>
</reference>
<evidence type="ECO:0000256" key="1">
    <source>
        <dbReference type="ARBA" id="ARBA00003420"/>
    </source>
</evidence>
<dbReference type="InterPro" id="IPR050186">
    <property type="entry name" value="TPT_transporter"/>
</dbReference>
<dbReference type="SUPFAM" id="SSF103481">
    <property type="entry name" value="Multidrug resistance efflux transporter EmrE"/>
    <property type="match status" value="1"/>
</dbReference>
<feature type="transmembrane region" description="Helical" evidence="8">
    <location>
        <begin position="219"/>
        <end position="240"/>
    </location>
</feature>
<sequence>MLNSFRELRAKLKGAEGWSRLRSLNQTGYSSPSSIETKTFEESNDSELQPLDHQTDGEYRAPGKLRLMLCITTNVVSTVSIVFTNKYIFSNETLRNCQMAFASYHFFITGLTLWVISRPCFGGFVPKSISLHRNIHLMVLMCAQVILQNLSLANSSVIFHQLVRLLLTPATALLGFLLYRSIIPKASLLPMMILIIGVGTIFWFDSRSATNTAVATSPKGIACAFAGVLASSLYTALVGSYQKRLQISSMQLLLNQAPVSATMLLCMVPFLDAPPATTTLSPSLYVAILASGFFACLVNVSQFAVIDAVGPVSSTVIGHLKTCTIVGLGWYLSGESISRQSVAGLLLTLLGMG</sequence>
<evidence type="ECO:0000259" key="9">
    <source>
        <dbReference type="Pfam" id="PF00892"/>
    </source>
</evidence>
<organism evidence="10 11">
    <name type="scientific">Penicillium canescens</name>
    <dbReference type="NCBI Taxonomy" id="5083"/>
    <lineage>
        <taxon>Eukaryota</taxon>
        <taxon>Fungi</taxon>
        <taxon>Dikarya</taxon>
        <taxon>Ascomycota</taxon>
        <taxon>Pezizomycotina</taxon>
        <taxon>Eurotiomycetes</taxon>
        <taxon>Eurotiomycetidae</taxon>
        <taxon>Eurotiales</taxon>
        <taxon>Aspergillaceae</taxon>
        <taxon>Penicillium</taxon>
    </lineage>
</organism>
<gene>
    <name evidence="10" type="ORF">N7460_003680</name>
</gene>
<evidence type="ECO:0000256" key="6">
    <source>
        <dbReference type="ARBA" id="ARBA00022989"/>
    </source>
</evidence>
<dbReference type="InterPro" id="IPR000620">
    <property type="entry name" value="EamA_dom"/>
</dbReference>
<dbReference type="GO" id="GO:0000139">
    <property type="term" value="C:Golgi membrane"/>
    <property type="evidence" value="ECO:0007669"/>
    <property type="project" value="UniProtKB-SubCell"/>
</dbReference>
<accession>A0AAD6IGH9</accession>
<comment type="similarity">
    <text evidence="2 8">Belongs to the TPT transporter family. SLC35D subfamily.</text>
</comment>
<dbReference type="PANTHER" id="PTHR11132">
    <property type="entry name" value="SOLUTE CARRIER FAMILY 35"/>
    <property type="match status" value="1"/>
</dbReference>
<keyword evidence="8" id="KW-0968">Cytoplasmic vesicle</keyword>
<keyword evidence="7 8" id="KW-0472">Membrane</keyword>
<feature type="domain" description="EamA" evidence="9">
    <location>
        <begin position="220"/>
        <end position="352"/>
    </location>
</feature>
<keyword evidence="8" id="KW-0333">Golgi apparatus</keyword>
<feature type="transmembrane region" description="Helical" evidence="8">
    <location>
        <begin position="252"/>
        <end position="271"/>
    </location>
</feature>
<evidence type="ECO:0000256" key="2">
    <source>
        <dbReference type="ARBA" id="ARBA00010425"/>
    </source>
</evidence>
<dbReference type="Pfam" id="PF00892">
    <property type="entry name" value="EamA"/>
    <property type="match status" value="1"/>
</dbReference>
<feature type="transmembrane region" description="Helical" evidence="8">
    <location>
        <begin position="158"/>
        <end position="179"/>
    </location>
</feature>
<evidence type="ECO:0000313" key="11">
    <source>
        <dbReference type="Proteomes" id="UP001219568"/>
    </source>
</evidence>
<evidence type="ECO:0000256" key="4">
    <source>
        <dbReference type="ARBA" id="ARBA00022692"/>
    </source>
</evidence>
<feature type="transmembrane region" description="Helical" evidence="8">
    <location>
        <begin position="101"/>
        <end position="121"/>
    </location>
</feature>
<name>A0AAD6IGH9_PENCN</name>
<evidence type="ECO:0000256" key="3">
    <source>
        <dbReference type="ARBA" id="ARBA00011182"/>
    </source>
</evidence>
<comment type="subcellular location">
    <subcellularLocation>
        <location evidence="8">Golgi apparatus membrane</location>
        <topology evidence="8">Multi-pass membrane protein</topology>
    </subcellularLocation>
    <subcellularLocation>
        <location evidence="8">Cytoplasmic vesicle membrane</location>
        <topology evidence="8">Multi-pass membrane protein</topology>
    </subcellularLocation>
    <subcellularLocation>
        <location evidence="8">Endoplasmic reticulum membrane</location>
        <topology evidence="8">Multi-pass membrane protein</topology>
    </subcellularLocation>
</comment>
<dbReference type="Proteomes" id="UP001219568">
    <property type="component" value="Unassembled WGS sequence"/>
</dbReference>
<proteinExistence type="inferred from homology"/>
<comment type="caution">
    <text evidence="10">The sequence shown here is derived from an EMBL/GenBank/DDBJ whole genome shotgun (WGS) entry which is preliminary data.</text>
</comment>
<dbReference type="GO" id="GO:0005789">
    <property type="term" value="C:endoplasmic reticulum membrane"/>
    <property type="evidence" value="ECO:0007669"/>
    <property type="project" value="UniProtKB-SubCell"/>
</dbReference>
<comment type="subunit">
    <text evidence="3 8">Homooligomer.</text>
</comment>
<keyword evidence="8" id="KW-0813">Transport</keyword>
<evidence type="ECO:0000256" key="5">
    <source>
        <dbReference type="ARBA" id="ARBA00022824"/>
    </source>
</evidence>
<feature type="transmembrane region" description="Helical" evidence="8">
    <location>
        <begin position="67"/>
        <end position="89"/>
    </location>
</feature>
<evidence type="ECO:0000256" key="7">
    <source>
        <dbReference type="ARBA" id="ARBA00023136"/>
    </source>
</evidence>
<keyword evidence="11" id="KW-1185">Reference proteome</keyword>
<dbReference type="InterPro" id="IPR037185">
    <property type="entry name" value="EmrE-like"/>
</dbReference>
<reference evidence="10" key="1">
    <citation type="journal article" date="2023" name="IMA Fungus">
        <title>Comparative genomic study of the Penicillium genus elucidates a diverse pangenome and 15 lateral gene transfer events.</title>
        <authorList>
            <person name="Petersen C."/>
            <person name="Sorensen T."/>
            <person name="Nielsen M.R."/>
            <person name="Sondergaard T.E."/>
            <person name="Sorensen J.L."/>
            <person name="Fitzpatrick D.A."/>
            <person name="Frisvad J.C."/>
            <person name="Nielsen K.L."/>
        </authorList>
    </citation>
    <scope>NUCLEOTIDE SEQUENCE</scope>
    <source>
        <strain evidence="10">IBT 15450</strain>
    </source>
</reference>